<comment type="similarity">
    <text evidence="2 11">Belongs to the complex I NDUFA13 subunit family.</text>
</comment>
<evidence type="ECO:0000256" key="10">
    <source>
        <dbReference type="ARBA" id="ARBA00023136"/>
    </source>
</evidence>
<dbReference type="GeneID" id="37016874"/>
<dbReference type="PANTHER" id="PTHR12966:SF0">
    <property type="entry name" value="NADH DEHYDROGENASE [UBIQUINONE] 1 ALPHA SUBCOMPLEX SUBUNIT 13"/>
    <property type="match status" value="1"/>
</dbReference>
<dbReference type="AlphaFoldDB" id="A0A316TZK0"/>
<keyword evidence="6 11" id="KW-0999">Mitochondrion inner membrane</keyword>
<keyword evidence="13" id="KW-1185">Reference proteome</keyword>
<evidence type="ECO:0000256" key="4">
    <source>
        <dbReference type="ARBA" id="ARBA00022660"/>
    </source>
</evidence>
<evidence type="ECO:0000256" key="7">
    <source>
        <dbReference type="ARBA" id="ARBA00022982"/>
    </source>
</evidence>
<dbReference type="Proteomes" id="UP000245942">
    <property type="component" value="Unassembled WGS sequence"/>
</dbReference>
<keyword evidence="10 11" id="KW-0472">Membrane</keyword>
<evidence type="ECO:0000256" key="1">
    <source>
        <dbReference type="ARBA" id="ARBA00004298"/>
    </source>
</evidence>
<reference evidence="12 13" key="1">
    <citation type="journal article" date="2018" name="Mol. Biol. Evol.">
        <title>Broad Genomic Sampling Reveals a Smut Pathogenic Ancestry of the Fungal Clade Ustilaginomycotina.</title>
        <authorList>
            <person name="Kijpornyongpan T."/>
            <person name="Mondo S.J."/>
            <person name="Barry K."/>
            <person name="Sandor L."/>
            <person name="Lee J."/>
            <person name="Lipzen A."/>
            <person name="Pangilinan J."/>
            <person name="LaButti K."/>
            <person name="Hainaut M."/>
            <person name="Henrissat B."/>
            <person name="Grigoriev I.V."/>
            <person name="Spatafora J.W."/>
            <person name="Aime M.C."/>
        </authorList>
    </citation>
    <scope>NUCLEOTIDE SEQUENCE [LARGE SCALE GENOMIC DNA]</scope>
    <source>
        <strain evidence="12 13">MCA 4718</strain>
    </source>
</reference>
<dbReference type="RefSeq" id="XP_025345677.1">
    <property type="nucleotide sequence ID" value="XM_025495140.1"/>
</dbReference>
<evidence type="ECO:0000256" key="5">
    <source>
        <dbReference type="ARBA" id="ARBA00022692"/>
    </source>
</evidence>
<keyword evidence="4 11" id="KW-0679">Respiratory chain</keyword>
<keyword evidence="8 11" id="KW-1133">Transmembrane helix</keyword>
<evidence type="ECO:0000256" key="9">
    <source>
        <dbReference type="ARBA" id="ARBA00023128"/>
    </source>
</evidence>
<sequence>MSGGIHYDQDLPPKGGYEPIRYKRNLPGKGPGGIAIFGGVLAICGYGFWRVVQGNLEQRELKRERAWSRINLVPLLMAEADRDTYRREQAALAREKEIMKDVHGWEAGKSVYNSKRYTPPNYVVM</sequence>
<evidence type="ECO:0000256" key="3">
    <source>
        <dbReference type="ARBA" id="ARBA00022448"/>
    </source>
</evidence>
<dbReference type="EMBL" id="KZ819336">
    <property type="protein sequence ID" value="PWN18517.1"/>
    <property type="molecule type" value="Genomic_DNA"/>
</dbReference>
<evidence type="ECO:0000256" key="11">
    <source>
        <dbReference type="RuleBase" id="RU368034"/>
    </source>
</evidence>
<keyword evidence="3 11" id="KW-0813">Transport</keyword>
<organism evidence="12 13">
    <name type="scientific">Pseudomicrostroma glucosiphilum</name>
    <dbReference type="NCBI Taxonomy" id="1684307"/>
    <lineage>
        <taxon>Eukaryota</taxon>
        <taxon>Fungi</taxon>
        <taxon>Dikarya</taxon>
        <taxon>Basidiomycota</taxon>
        <taxon>Ustilaginomycotina</taxon>
        <taxon>Exobasidiomycetes</taxon>
        <taxon>Microstromatales</taxon>
        <taxon>Microstromatales incertae sedis</taxon>
        <taxon>Pseudomicrostroma</taxon>
    </lineage>
</organism>
<dbReference type="Pfam" id="PF06212">
    <property type="entry name" value="GRIM-19"/>
    <property type="match status" value="1"/>
</dbReference>
<dbReference type="STRING" id="1684307.A0A316TZK0"/>
<evidence type="ECO:0000256" key="2">
    <source>
        <dbReference type="ARBA" id="ARBA00007312"/>
    </source>
</evidence>
<dbReference type="GO" id="GO:0005743">
    <property type="term" value="C:mitochondrial inner membrane"/>
    <property type="evidence" value="ECO:0007669"/>
    <property type="project" value="UniProtKB-SubCell"/>
</dbReference>
<feature type="transmembrane region" description="Helical" evidence="11">
    <location>
        <begin position="32"/>
        <end position="52"/>
    </location>
</feature>
<dbReference type="GO" id="GO:0045271">
    <property type="term" value="C:respiratory chain complex I"/>
    <property type="evidence" value="ECO:0007669"/>
    <property type="project" value="UniProtKB-UniRule"/>
</dbReference>
<evidence type="ECO:0000256" key="6">
    <source>
        <dbReference type="ARBA" id="ARBA00022792"/>
    </source>
</evidence>
<evidence type="ECO:0000313" key="13">
    <source>
        <dbReference type="Proteomes" id="UP000245942"/>
    </source>
</evidence>
<comment type="function">
    <text evidence="11">Complex I functions in the transfer of electrons from NADH to the respiratory chain. Accessory subunit of the mitochondrial membrane respiratory chain NADH dehydrogenase (Complex I), that is believed not to be involved in catalysis.</text>
</comment>
<keyword evidence="7 11" id="KW-0249">Electron transport</keyword>
<proteinExistence type="inferred from homology"/>
<protein>
    <recommendedName>
        <fullName evidence="11">NADH dehydrogenase [ubiquinone] 1 alpha subcomplex subunit 13</fullName>
    </recommendedName>
</protein>
<name>A0A316TZK0_9BASI</name>
<dbReference type="InterPro" id="IPR009346">
    <property type="entry name" value="GRIM-19"/>
</dbReference>
<gene>
    <name evidence="12" type="ORF">BCV69DRAFT_314709</name>
</gene>
<keyword evidence="5 11" id="KW-0812">Transmembrane</keyword>
<comment type="subcellular location">
    <subcellularLocation>
        <location evidence="1 11">Mitochondrion inner membrane</location>
        <topology evidence="1 11">Single-pass membrane protein</topology>
        <orientation evidence="1 11">Matrix side</orientation>
    </subcellularLocation>
</comment>
<evidence type="ECO:0000313" key="12">
    <source>
        <dbReference type="EMBL" id="PWN18517.1"/>
    </source>
</evidence>
<accession>A0A316TZK0</accession>
<dbReference type="OrthoDB" id="3308at2759"/>
<keyword evidence="9 11" id="KW-0496">Mitochondrion</keyword>
<evidence type="ECO:0000256" key="8">
    <source>
        <dbReference type="ARBA" id="ARBA00022989"/>
    </source>
</evidence>
<dbReference type="PANTHER" id="PTHR12966">
    <property type="entry name" value="NADH DEHYDROGENASE UBIQUINONE 1 ALPHA SUBCOMPLEX SUBUNIT 13"/>
    <property type="match status" value="1"/>
</dbReference>